<dbReference type="AlphaFoldDB" id="A0A226EGX7"/>
<dbReference type="OMA" id="YRIITAC"/>
<keyword evidence="1" id="KW-0472">Membrane</keyword>
<keyword evidence="1" id="KW-1133">Transmembrane helix</keyword>
<evidence type="ECO:0000313" key="3">
    <source>
        <dbReference type="Proteomes" id="UP000198287"/>
    </source>
</evidence>
<gene>
    <name evidence="2" type="ORF">Fcan01_09287</name>
</gene>
<protein>
    <recommendedName>
        <fullName evidence="4">Transmembrane protein</fullName>
    </recommendedName>
</protein>
<evidence type="ECO:0000256" key="1">
    <source>
        <dbReference type="SAM" id="Phobius"/>
    </source>
</evidence>
<dbReference type="OrthoDB" id="8248355at2759"/>
<feature type="transmembrane region" description="Helical" evidence="1">
    <location>
        <begin position="77"/>
        <end position="101"/>
    </location>
</feature>
<keyword evidence="1" id="KW-0812">Transmembrane</keyword>
<keyword evidence="3" id="KW-1185">Reference proteome</keyword>
<feature type="transmembrane region" description="Helical" evidence="1">
    <location>
        <begin position="113"/>
        <end position="133"/>
    </location>
</feature>
<dbReference type="EMBL" id="LNIX01000004">
    <property type="protein sequence ID" value="OXA56324.1"/>
    <property type="molecule type" value="Genomic_DNA"/>
</dbReference>
<comment type="caution">
    <text evidence="2">The sequence shown here is derived from an EMBL/GenBank/DDBJ whole genome shotgun (WGS) entry which is preliminary data.</text>
</comment>
<name>A0A226EGX7_FOLCA</name>
<evidence type="ECO:0000313" key="2">
    <source>
        <dbReference type="EMBL" id="OXA56324.1"/>
    </source>
</evidence>
<accession>A0A226EGX7</accession>
<feature type="transmembrane region" description="Helical" evidence="1">
    <location>
        <begin position="145"/>
        <end position="167"/>
    </location>
</feature>
<feature type="transmembrane region" description="Helical" evidence="1">
    <location>
        <begin position="16"/>
        <end position="36"/>
    </location>
</feature>
<sequence length="176" mass="19072">MVTACLCLPLSTGVKIIAFMSILIGIAVGSVSSWCLHRAVQAWKNPTLRTATTLLSQVNTFFGGTTGLYDLEVIYRIITACSAVALIGGFVQFLMSFWLLLAASQGGRNMARVWVIVHIGVICAIGGGFLCIITNELEINRALTVFLAVTGTDFLLLIYFVWVVFAYSRSGHESDV</sequence>
<dbReference type="Proteomes" id="UP000198287">
    <property type="component" value="Unassembled WGS sequence"/>
</dbReference>
<evidence type="ECO:0008006" key="4">
    <source>
        <dbReference type="Google" id="ProtNLM"/>
    </source>
</evidence>
<reference evidence="2 3" key="1">
    <citation type="submission" date="2015-12" db="EMBL/GenBank/DDBJ databases">
        <title>The genome of Folsomia candida.</title>
        <authorList>
            <person name="Faddeeva A."/>
            <person name="Derks M.F."/>
            <person name="Anvar Y."/>
            <person name="Smit S."/>
            <person name="Van Straalen N."/>
            <person name="Roelofs D."/>
        </authorList>
    </citation>
    <scope>NUCLEOTIDE SEQUENCE [LARGE SCALE GENOMIC DNA]</scope>
    <source>
        <strain evidence="2 3">VU population</strain>
        <tissue evidence="2">Whole body</tissue>
    </source>
</reference>
<organism evidence="2 3">
    <name type="scientific">Folsomia candida</name>
    <name type="common">Springtail</name>
    <dbReference type="NCBI Taxonomy" id="158441"/>
    <lineage>
        <taxon>Eukaryota</taxon>
        <taxon>Metazoa</taxon>
        <taxon>Ecdysozoa</taxon>
        <taxon>Arthropoda</taxon>
        <taxon>Hexapoda</taxon>
        <taxon>Collembola</taxon>
        <taxon>Entomobryomorpha</taxon>
        <taxon>Isotomoidea</taxon>
        <taxon>Isotomidae</taxon>
        <taxon>Proisotominae</taxon>
        <taxon>Folsomia</taxon>
    </lineage>
</organism>
<proteinExistence type="predicted"/>